<comment type="caution">
    <text evidence="2">The sequence shown here is derived from an EMBL/GenBank/DDBJ whole genome shotgun (WGS) entry which is preliminary data.</text>
</comment>
<dbReference type="EMBL" id="JBBXMP010001091">
    <property type="protein sequence ID" value="KAL0056676.1"/>
    <property type="molecule type" value="Genomic_DNA"/>
</dbReference>
<dbReference type="Proteomes" id="UP001437256">
    <property type="component" value="Unassembled WGS sequence"/>
</dbReference>
<feature type="region of interest" description="Disordered" evidence="1">
    <location>
        <begin position="1"/>
        <end position="297"/>
    </location>
</feature>
<organism evidence="2 3">
    <name type="scientific">Marasmius tenuissimus</name>
    <dbReference type="NCBI Taxonomy" id="585030"/>
    <lineage>
        <taxon>Eukaryota</taxon>
        <taxon>Fungi</taxon>
        <taxon>Dikarya</taxon>
        <taxon>Basidiomycota</taxon>
        <taxon>Agaricomycotina</taxon>
        <taxon>Agaricomycetes</taxon>
        <taxon>Agaricomycetidae</taxon>
        <taxon>Agaricales</taxon>
        <taxon>Marasmiineae</taxon>
        <taxon>Marasmiaceae</taxon>
        <taxon>Marasmius</taxon>
    </lineage>
</organism>
<evidence type="ECO:0000256" key="1">
    <source>
        <dbReference type="SAM" id="MobiDB-lite"/>
    </source>
</evidence>
<accession>A0ABR2Z554</accession>
<sequence length="399" mass="43096">MSINPQTPGAGHKPLHKRTQNPSSPHIPSPSTAVVSSPAAPLGIAPSPTPVKPKQKTRSNGVAPQPPQPTTMQTRSSNKDKHPGLAQKALDTVRQTSEDVQAEKDQKKIAAEAAEKERIDARDRLVAFEDSAQRSQDHYKQNFAKPAGNPDAKKNPDSGDYPDADGDTESPRNVQDNEQPDDSDNGGGKRARKKKTSRAEVSQERAVSASTPIITKAPTTATAATIPRKRKSPAQPSGSAPPKKQNVSTKDTTPPVKAGLKKAQAKKSVPITSAADESMLREGESVGFADDKAADTREKLSTTNIPVPVKIQDKPLQLAVGRNARGDGKKFSARHLPDFIRENEGDRRILYPLSKEAVGHVHSWGLVKSKAVQSIVDRGSSGDQGEWKYRTKERMLYLL</sequence>
<evidence type="ECO:0000313" key="2">
    <source>
        <dbReference type="EMBL" id="KAL0056676.1"/>
    </source>
</evidence>
<gene>
    <name evidence="2" type="ORF">AAF712_016719</name>
</gene>
<reference evidence="2 3" key="1">
    <citation type="submission" date="2024-05" db="EMBL/GenBank/DDBJ databases">
        <title>A draft genome resource for the thread blight pathogen Marasmius tenuissimus strain MS-2.</title>
        <authorList>
            <person name="Yulfo-Soto G.E."/>
            <person name="Baruah I.K."/>
            <person name="Amoako-Attah I."/>
            <person name="Bukari Y."/>
            <person name="Meinhardt L.W."/>
            <person name="Bailey B.A."/>
            <person name="Cohen S.P."/>
        </authorList>
    </citation>
    <scope>NUCLEOTIDE SEQUENCE [LARGE SCALE GENOMIC DNA]</scope>
    <source>
        <strain evidence="2 3">MS-2</strain>
    </source>
</reference>
<protein>
    <submittedName>
        <fullName evidence="2">Uncharacterized protein</fullName>
    </submittedName>
</protein>
<feature type="compositionally biased region" description="Low complexity" evidence="1">
    <location>
        <begin position="211"/>
        <end position="226"/>
    </location>
</feature>
<feature type="compositionally biased region" description="Basic and acidic residues" evidence="1">
    <location>
        <begin position="101"/>
        <end position="140"/>
    </location>
</feature>
<feature type="compositionally biased region" description="Basic and acidic residues" evidence="1">
    <location>
        <begin position="278"/>
        <end position="297"/>
    </location>
</feature>
<evidence type="ECO:0000313" key="3">
    <source>
        <dbReference type="Proteomes" id="UP001437256"/>
    </source>
</evidence>
<feature type="compositionally biased region" description="Low complexity" evidence="1">
    <location>
        <begin position="29"/>
        <end position="41"/>
    </location>
</feature>
<keyword evidence="3" id="KW-1185">Reference proteome</keyword>
<proteinExistence type="predicted"/>
<name>A0ABR2Z554_9AGAR</name>